<dbReference type="InterPro" id="IPR020015">
    <property type="entry name" value="Decahaem_cyt-c_DmsE"/>
</dbReference>
<dbReference type="SUPFAM" id="SSF48695">
    <property type="entry name" value="Multiheme cytochromes"/>
    <property type="match status" value="1"/>
</dbReference>
<dbReference type="Pfam" id="PF09699">
    <property type="entry name" value="Paired_CXXCH_1"/>
    <property type="match status" value="2"/>
</dbReference>
<keyword evidence="1" id="KW-0732">Signal</keyword>
<keyword evidence="5" id="KW-1185">Reference proteome</keyword>
<dbReference type="Gene3D" id="3.90.10.10">
    <property type="entry name" value="Cytochrome C3"/>
    <property type="match status" value="1"/>
</dbReference>
<dbReference type="NCBIfam" id="TIGR03508">
    <property type="entry name" value="decahem_SO"/>
    <property type="match status" value="1"/>
</dbReference>
<dbReference type="Pfam" id="PF22678">
    <property type="entry name" value="Cytochrom_c_NrfB-like"/>
    <property type="match status" value="1"/>
</dbReference>
<evidence type="ECO:0000259" key="2">
    <source>
        <dbReference type="Pfam" id="PF09699"/>
    </source>
</evidence>
<dbReference type="NCBIfam" id="TIGR01905">
    <property type="entry name" value="paired_CXXCH_1"/>
    <property type="match status" value="2"/>
</dbReference>
<dbReference type="InterPro" id="IPR036280">
    <property type="entry name" value="Multihaem_cyt_sf"/>
</dbReference>
<dbReference type="Gene3D" id="1.10.1130.10">
    <property type="entry name" value="Flavocytochrome C3, Chain A"/>
    <property type="match status" value="2"/>
</dbReference>
<feature type="domain" description="Doubled CXXCH motif" evidence="2">
    <location>
        <begin position="221"/>
        <end position="262"/>
    </location>
</feature>
<dbReference type="EMBL" id="JAMFLX010000002">
    <property type="protein sequence ID" value="MCL6268786.1"/>
    <property type="molecule type" value="Genomic_DNA"/>
</dbReference>
<protein>
    <submittedName>
        <fullName evidence="4">DmsE family decaheme c-type cytochrome</fullName>
    </submittedName>
</protein>
<evidence type="ECO:0000259" key="3">
    <source>
        <dbReference type="Pfam" id="PF22678"/>
    </source>
</evidence>
<evidence type="ECO:0000313" key="4">
    <source>
        <dbReference type="EMBL" id="MCL6268786.1"/>
    </source>
</evidence>
<evidence type="ECO:0000256" key="1">
    <source>
        <dbReference type="ARBA" id="ARBA00022729"/>
    </source>
</evidence>
<feature type="domain" description="Doubled CXXCH motif" evidence="2">
    <location>
        <begin position="269"/>
        <end position="305"/>
    </location>
</feature>
<gene>
    <name evidence="4" type="ORF">M3P05_02325</name>
</gene>
<comment type="caution">
    <text evidence="4">The sequence shown here is derived from an EMBL/GenBank/DDBJ whole genome shotgun (WGS) entry which is preliminary data.</text>
</comment>
<dbReference type="RefSeq" id="WP_249697617.1">
    <property type="nucleotide sequence ID" value="NZ_JAMFLX010000002.1"/>
</dbReference>
<dbReference type="PANTHER" id="PTHR35038">
    <property type="entry name" value="DISSIMILATORY SULFITE REDUCTASE SIRA"/>
    <property type="match status" value="1"/>
</dbReference>
<accession>A0ABT0PC34</accession>
<dbReference type="Proteomes" id="UP001203338">
    <property type="component" value="Unassembled WGS sequence"/>
</dbReference>
<sequence length="347" mass="38248">MKRATNLRAMAHSDSAAGHLSARVILSVAWCTILIAGMPALAAPQKAIEPEPLSEEIFINSLLEEKFRSANFSKQGADKCLTCHTKGTPLDGSGIFKGAHGRLDLADGPFQQLECESCHGPMGRHPRLLPDDKGIEPMVQFDPDSPVTAENQNSICLNCHSKDHQRSDWFGSAHESMGVGCTSCHTLHKDSDLVLNEQSQDKVCTSCHQERQMDAHKRSNHPLGEGQLACSSCHNPHGSLNTAMLAQATVNDTCTECHTEKRGPFLLEHAPVVENCTNCHQPHSSNEKFLLTQRPPVLCQNCHAMHRDIDFDDGQPMEFRYLAGKSCLNCHAKVHGSNRLDNYGFRR</sequence>
<dbReference type="InterPro" id="IPR010177">
    <property type="entry name" value="Paired_CXXCH_1"/>
</dbReference>
<dbReference type="InterPro" id="IPR053875">
    <property type="entry name" value="Cytochrom_c_NrfB-like_dom"/>
</dbReference>
<dbReference type="PANTHER" id="PTHR35038:SF5">
    <property type="entry name" value="CYTOCHROME C-TYPE PROTEIN NRFB"/>
    <property type="match status" value="1"/>
</dbReference>
<proteinExistence type="predicted"/>
<feature type="domain" description="Cytochrome c-type protein NrfB-like" evidence="3">
    <location>
        <begin position="115"/>
        <end position="197"/>
    </location>
</feature>
<name>A0ABT0PC34_9GAMM</name>
<dbReference type="InterPro" id="IPR051829">
    <property type="entry name" value="Multiheme_Cytochr_ET"/>
</dbReference>
<organism evidence="4 5">
    <name type="scientific">Parendozoicomonas callyspongiae</name>
    <dbReference type="NCBI Taxonomy" id="2942213"/>
    <lineage>
        <taxon>Bacteria</taxon>
        <taxon>Pseudomonadati</taxon>
        <taxon>Pseudomonadota</taxon>
        <taxon>Gammaproteobacteria</taxon>
        <taxon>Oceanospirillales</taxon>
        <taxon>Endozoicomonadaceae</taxon>
        <taxon>Parendozoicomonas</taxon>
    </lineage>
</organism>
<reference evidence="4 5" key="1">
    <citation type="submission" date="2022-05" db="EMBL/GenBank/DDBJ databases">
        <authorList>
            <person name="Park J.-S."/>
        </authorList>
    </citation>
    <scope>NUCLEOTIDE SEQUENCE [LARGE SCALE GENOMIC DNA]</scope>
    <source>
        <strain evidence="4 5">2012CJ34-2</strain>
    </source>
</reference>
<evidence type="ECO:0000313" key="5">
    <source>
        <dbReference type="Proteomes" id="UP001203338"/>
    </source>
</evidence>